<keyword evidence="3" id="KW-1185">Reference proteome</keyword>
<reference evidence="2 3" key="1">
    <citation type="journal article" date="2008" name="Science">
        <title>The Physcomitrella genome reveals evolutionary insights into the conquest of land by plants.</title>
        <authorList>
            <person name="Rensing S."/>
            <person name="Lang D."/>
            <person name="Zimmer A."/>
            <person name="Terry A."/>
            <person name="Salamov A."/>
            <person name="Shapiro H."/>
            <person name="Nishiyama T."/>
            <person name="Perroud P.-F."/>
            <person name="Lindquist E."/>
            <person name="Kamisugi Y."/>
            <person name="Tanahashi T."/>
            <person name="Sakakibara K."/>
            <person name="Fujita T."/>
            <person name="Oishi K."/>
            <person name="Shin-I T."/>
            <person name="Kuroki Y."/>
            <person name="Toyoda A."/>
            <person name="Suzuki Y."/>
            <person name="Hashimoto A."/>
            <person name="Yamaguchi K."/>
            <person name="Sugano A."/>
            <person name="Kohara Y."/>
            <person name="Fujiyama A."/>
            <person name="Anterola A."/>
            <person name="Aoki S."/>
            <person name="Ashton N."/>
            <person name="Barbazuk W.B."/>
            <person name="Barker E."/>
            <person name="Bennetzen J."/>
            <person name="Bezanilla M."/>
            <person name="Blankenship R."/>
            <person name="Cho S.H."/>
            <person name="Dutcher S."/>
            <person name="Estelle M."/>
            <person name="Fawcett J.A."/>
            <person name="Gundlach H."/>
            <person name="Hanada K."/>
            <person name="Heyl A."/>
            <person name="Hicks K.A."/>
            <person name="Hugh J."/>
            <person name="Lohr M."/>
            <person name="Mayer K."/>
            <person name="Melkozernov A."/>
            <person name="Murata T."/>
            <person name="Nelson D."/>
            <person name="Pils B."/>
            <person name="Prigge M."/>
            <person name="Reiss B."/>
            <person name="Renner T."/>
            <person name="Rombauts S."/>
            <person name="Rushton P."/>
            <person name="Sanderfoot A."/>
            <person name="Schween G."/>
            <person name="Shiu S.-H."/>
            <person name="Stueber K."/>
            <person name="Theodoulou F.L."/>
            <person name="Tu H."/>
            <person name="Van de Peer Y."/>
            <person name="Verrier P.J."/>
            <person name="Waters E."/>
            <person name="Wood A."/>
            <person name="Yang L."/>
            <person name="Cove D."/>
            <person name="Cuming A."/>
            <person name="Hasebe M."/>
            <person name="Lucas S."/>
            <person name="Mishler D.B."/>
            <person name="Reski R."/>
            <person name="Grigoriev I."/>
            <person name="Quatrano R.S."/>
            <person name="Boore J.L."/>
        </authorList>
    </citation>
    <scope>NUCLEOTIDE SEQUENCE [LARGE SCALE GENOMIC DNA]</scope>
    <source>
        <strain evidence="2 3">cv. Gransden 2004</strain>
    </source>
</reference>
<evidence type="ECO:0000313" key="2">
    <source>
        <dbReference type="EnsemblPlants" id="Pp3c2_21320V3.1"/>
    </source>
</evidence>
<name>A0A7I4FKA8_PHYPA</name>
<reference evidence="2" key="3">
    <citation type="submission" date="2020-12" db="UniProtKB">
        <authorList>
            <consortium name="EnsemblPlants"/>
        </authorList>
    </citation>
    <scope>IDENTIFICATION</scope>
</reference>
<reference evidence="2 3" key="2">
    <citation type="journal article" date="2018" name="Plant J.">
        <title>The Physcomitrella patens chromosome-scale assembly reveals moss genome structure and evolution.</title>
        <authorList>
            <person name="Lang D."/>
            <person name="Ullrich K.K."/>
            <person name="Murat F."/>
            <person name="Fuchs J."/>
            <person name="Jenkins J."/>
            <person name="Haas F.B."/>
            <person name="Piednoel M."/>
            <person name="Gundlach H."/>
            <person name="Van Bel M."/>
            <person name="Meyberg R."/>
            <person name="Vives C."/>
            <person name="Morata J."/>
            <person name="Symeonidi A."/>
            <person name="Hiss M."/>
            <person name="Muchero W."/>
            <person name="Kamisugi Y."/>
            <person name="Saleh O."/>
            <person name="Blanc G."/>
            <person name="Decker E.L."/>
            <person name="van Gessel N."/>
            <person name="Grimwood J."/>
            <person name="Hayes R.D."/>
            <person name="Graham S.W."/>
            <person name="Gunter L.E."/>
            <person name="McDaniel S.F."/>
            <person name="Hoernstein S.N.W."/>
            <person name="Larsson A."/>
            <person name="Li F.W."/>
            <person name="Perroud P.F."/>
            <person name="Phillips J."/>
            <person name="Ranjan P."/>
            <person name="Rokshar D.S."/>
            <person name="Rothfels C.J."/>
            <person name="Schneider L."/>
            <person name="Shu S."/>
            <person name="Stevenson D.W."/>
            <person name="Thummler F."/>
            <person name="Tillich M."/>
            <person name="Villarreal Aguilar J.C."/>
            <person name="Widiez T."/>
            <person name="Wong G.K."/>
            <person name="Wymore A."/>
            <person name="Zhang Y."/>
            <person name="Zimmer A.D."/>
            <person name="Quatrano R.S."/>
            <person name="Mayer K.F.X."/>
            <person name="Goodstein D."/>
            <person name="Casacuberta J.M."/>
            <person name="Vandepoele K."/>
            <person name="Reski R."/>
            <person name="Cuming A.C."/>
            <person name="Tuskan G.A."/>
            <person name="Maumus F."/>
            <person name="Salse J."/>
            <person name="Schmutz J."/>
            <person name="Rensing S.A."/>
        </authorList>
    </citation>
    <scope>NUCLEOTIDE SEQUENCE [LARGE SCALE GENOMIC DNA]</scope>
    <source>
        <strain evidence="2 3">cv. Gransden 2004</strain>
    </source>
</reference>
<accession>A0A7I4FKA8</accession>
<dbReference type="PANTHER" id="PTHR11964">
    <property type="entry name" value="S-ADENOSYLMETHIONINE SYNTHETASE"/>
    <property type="match status" value="1"/>
</dbReference>
<dbReference type="EMBL" id="ABEU02000002">
    <property type="status" value="NOT_ANNOTATED_CDS"/>
    <property type="molecule type" value="Genomic_DNA"/>
</dbReference>
<evidence type="ECO:0000313" key="3">
    <source>
        <dbReference type="Proteomes" id="UP000006727"/>
    </source>
</evidence>
<evidence type="ECO:0000256" key="1">
    <source>
        <dbReference type="ARBA" id="ARBA00022723"/>
    </source>
</evidence>
<dbReference type="InterPro" id="IPR002133">
    <property type="entry name" value="S-AdoMet_synthetase"/>
</dbReference>
<sequence>MMERKIINNIYKAWRVHREGTFFKKDPTKVDMNRMYIVLHAIEMPKPLLMFVDMYMIKKIHNLEILKLVKENFGFRPEISK</sequence>
<dbReference type="Gramene" id="Pp3c2_21320V3.1">
    <property type="protein sequence ID" value="Pp3c2_21320V3.1"/>
    <property type="gene ID" value="Pp3c2_21320"/>
</dbReference>
<keyword evidence="1" id="KW-0479">Metal-binding</keyword>
<protein>
    <submittedName>
        <fullName evidence="2">Uncharacterized protein</fullName>
    </submittedName>
</protein>
<proteinExistence type="predicted"/>
<dbReference type="STRING" id="3218.A0A2K1L2H5"/>
<dbReference type="EnsemblPlants" id="Pp3c2_21320V3.1">
    <property type="protein sequence ID" value="Pp3c2_21320V3.1"/>
    <property type="gene ID" value="Pp3c2_21320"/>
</dbReference>
<dbReference type="InterPro" id="IPR022636">
    <property type="entry name" value="S-AdoMet_synthetase_sfam"/>
</dbReference>
<organism evidence="2 3">
    <name type="scientific">Physcomitrium patens</name>
    <name type="common">Spreading-leaved earth moss</name>
    <name type="synonym">Physcomitrella patens</name>
    <dbReference type="NCBI Taxonomy" id="3218"/>
    <lineage>
        <taxon>Eukaryota</taxon>
        <taxon>Viridiplantae</taxon>
        <taxon>Streptophyta</taxon>
        <taxon>Embryophyta</taxon>
        <taxon>Bryophyta</taxon>
        <taxon>Bryophytina</taxon>
        <taxon>Bryopsida</taxon>
        <taxon>Funariidae</taxon>
        <taxon>Funariales</taxon>
        <taxon>Funariaceae</taxon>
        <taxon>Physcomitrium</taxon>
    </lineage>
</organism>
<dbReference type="SUPFAM" id="SSF55973">
    <property type="entry name" value="S-adenosylmethionine synthetase"/>
    <property type="match status" value="1"/>
</dbReference>
<dbReference type="Proteomes" id="UP000006727">
    <property type="component" value="Chromosome 2"/>
</dbReference>